<reference evidence="3" key="1">
    <citation type="journal article" date="2019" name="Int. J. Syst. Evol. Microbiol.">
        <title>The Global Catalogue of Microorganisms (GCM) 10K type strain sequencing project: providing services to taxonomists for standard genome sequencing and annotation.</title>
        <authorList>
            <consortium name="The Broad Institute Genomics Platform"/>
            <consortium name="The Broad Institute Genome Sequencing Center for Infectious Disease"/>
            <person name="Wu L."/>
            <person name="Ma J."/>
        </authorList>
    </citation>
    <scope>NUCLEOTIDE SEQUENCE [LARGE SCALE GENOMIC DNA]</scope>
    <source>
        <strain evidence="3">CGMCC 4.7177</strain>
    </source>
</reference>
<protein>
    <submittedName>
        <fullName evidence="2">DUF397 domain-containing protein</fullName>
    </submittedName>
</protein>
<dbReference type="RefSeq" id="WP_381183192.1">
    <property type="nucleotide sequence ID" value="NZ_JBHSFK010000038.1"/>
</dbReference>
<proteinExistence type="predicted"/>
<keyword evidence="3" id="KW-1185">Reference proteome</keyword>
<dbReference type="EMBL" id="JBHSFK010000038">
    <property type="protein sequence ID" value="MFC4505925.1"/>
    <property type="molecule type" value="Genomic_DNA"/>
</dbReference>
<evidence type="ECO:0000313" key="2">
    <source>
        <dbReference type="EMBL" id="MFC4505925.1"/>
    </source>
</evidence>
<dbReference type="Pfam" id="PF04149">
    <property type="entry name" value="DUF397"/>
    <property type="match status" value="1"/>
</dbReference>
<accession>A0ABV9B4G5</accession>
<gene>
    <name evidence="2" type="ORF">ACFPIH_41850</name>
</gene>
<sequence length="73" mass="7844">MTMSPTPVNRWQKSSFSGVDGEDCVEVAHAAPHVLLRESDSPATVLMVPPVSLLALIRQVRTLNSASIKSRAS</sequence>
<evidence type="ECO:0000259" key="1">
    <source>
        <dbReference type="Pfam" id="PF04149"/>
    </source>
</evidence>
<name>A0ABV9B4G5_9ACTN</name>
<dbReference type="Proteomes" id="UP001595839">
    <property type="component" value="Unassembled WGS sequence"/>
</dbReference>
<evidence type="ECO:0000313" key="3">
    <source>
        <dbReference type="Proteomes" id="UP001595839"/>
    </source>
</evidence>
<organism evidence="2 3">
    <name type="scientific">Streptomyces vulcanius</name>
    <dbReference type="NCBI Taxonomy" id="1441876"/>
    <lineage>
        <taxon>Bacteria</taxon>
        <taxon>Bacillati</taxon>
        <taxon>Actinomycetota</taxon>
        <taxon>Actinomycetes</taxon>
        <taxon>Kitasatosporales</taxon>
        <taxon>Streptomycetaceae</taxon>
        <taxon>Streptomyces</taxon>
    </lineage>
</organism>
<feature type="domain" description="DUF397" evidence="1">
    <location>
        <begin position="10"/>
        <end position="61"/>
    </location>
</feature>
<dbReference type="InterPro" id="IPR007278">
    <property type="entry name" value="DUF397"/>
</dbReference>
<comment type="caution">
    <text evidence="2">The sequence shown here is derived from an EMBL/GenBank/DDBJ whole genome shotgun (WGS) entry which is preliminary data.</text>
</comment>